<dbReference type="InterPro" id="IPR002401">
    <property type="entry name" value="Cyt_P450_E_grp-I"/>
</dbReference>
<dbReference type="NCBIfam" id="TIGR00005">
    <property type="entry name" value="rluA_subfam"/>
    <property type="match status" value="1"/>
</dbReference>
<evidence type="ECO:0000259" key="6">
    <source>
        <dbReference type="Pfam" id="PF00849"/>
    </source>
</evidence>
<dbReference type="AlphaFoldDB" id="A0AAW0DY84"/>
<dbReference type="EMBL" id="JAWWNJ010000004">
    <property type="protein sequence ID" value="KAK7057784.1"/>
    <property type="molecule type" value="Genomic_DNA"/>
</dbReference>
<dbReference type="GO" id="GO:0016705">
    <property type="term" value="F:oxidoreductase activity, acting on paired donors, with incorporation or reduction of molecular oxygen"/>
    <property type="evidence" value="ECO:0007669"/>
    <property type="project" value="InterPro"/>
</dbReference>
<dbReference type="Pfam" id="PF00849">
    <property type="entry name" value="PseudoU_synth_2"/>
    <property type="match status" value="1"/>
</dbReference>
<dbReference type="GO" id="GO:0020037">
    <property type="term" value="F:heme binding"/>
    <property type="evidence" value="ECO:0007669"/>
    <property type="project" value="InterPro"/>
</dbReference>
<dbReference type="PROSITE" id="PS00086">
    <property type="entry name" value="CYTOCHROME_P450"/>
    <property type="match status" value="1"/>
</dbReference>
<reference evidence="7 8" key="1">
    <citation type="journal article" date="2024" name="J Genomics">
        <title>Draft genome sequencing and assembly of Favolaschia claudopus CIRM-BRFM 2984 isolated from oak limbs.</title>
        <authorList>
            <person name="Navarro D."/>
            <person name="Drula E."/>
            <person name="Chaduli D."/>
            <person name="Cazenave R."/>
            <person name="Ahrendt S."/>
            <person name="Wang J."/>
            <person name="Lipzen A."/>
            <person name="Daum C."/>
            <person name="Barry K."/>
            <person name="Grigoriev I.V."/>
            <person name="Favel A."/>
            <person name="Rosso M.N."/>
            <person name="Martin F."/>
        </authorList>
    </citation>
    <scope>NUCLEOTIDE SEQUENCE [LARGE SCALE GENOMIC DNA]</scope>
    <source>
        <strain evidence="7 8">CIRM-BRFM 2984</strain>
    </source>
</reference>
<protein>
    <submittedName>
        <fullName evidence="7">PseudoU-synth-2 domain-containing protein</fullName>
    </submittedName>
</protein>
<keyword evidence="3" id="KW-0349">Heme</keyword>
<name>A0AAW0DY84_9AGAR</name>
<dbReference type="PANTHER" id="PTHR21600">
    <property type="entry name" value="MITOCHONDRIAL RNA PSEUDOURIDINE SYNTHASE"/>
    <property type="match status" value="1"/>
</dbReference>
<dbReference type="InterPro" id="IPR001128">
    <property type="entry name" value="Cyt_P450"/>
</dbReference>
<feature type="active site" evidence="4">
    <location>
        <position position="224"/>
    </location>
</feature>
<evidence type="ECO:0000256" key="5">
    <source>
        <dbReference type="SAM" id="MobiDB-lite"/>
    </source>
</evidence>
<evidence type="ECO:0000313" key="8">
    <source>
        <dbReference type="Proteomes" id="UP001362999"/>
    </source>
</evidence>
<dbReference type="SUPFAM" id="SSF55120">
    <property type="entry name" value="Pseudouridine synthase"/>
    <property type="match status" value="1"/>
</dbReference>
<dbReference type="SUPFAM" id="SSF48264">
    <property type="entry name" value="Cytochrome P450"/>
    <property type="match status" value="1"/>
</dbReference>
<dbReference type="GO" id="GO:0004497">
    <property type="term" value="F:monooxygenase activity"/>
    <property type="evidence" value="ECO:0007669"/>
    <property type="project" value="InterPro"/>
</dbReference>
<proteinExistence type="predicted"/>
<organism evidence="7 8">
    <name type="scientific">Favolaschia claudopus</name>
    <dbReference type="NCBI Taxonomy" id="2862362"/>
    <lineage>
        <taxon>Eukaryota</taxon>
        <taxon>Fungi</taxon>
        <taxon>Dikarya</taxon>
        <taxon>Basidiomycota</taxon>
        <taxon>Agaricomycotina</taxon>
        <taxon>Agaricomycetes</taxon>
        <taxon>Agaricomycetidae</taxon>
        <taxon>Agaricales</taxon>
        <taxon>Marasmiineae</taxon>
        <taxon>Mycenaceae</taxon>
        <taxon>Favolaschia</taxon>
    </lineage>
</organism>
<dbReference type="GO" id="GO:0009982">
    <property type="term" value="F:pseudouridine synthase activity"/>
    <property type="evidence" value="ECO:0007669"/>
    <property type="project" value="InterPro"/>
</dbReference>
<keyword evidence="2 3" id="KW-0408">Iron</keyword>
<dbReference type="InterPro" id="IPR020103">
    <property type="entry name" value="PsdUridine_synth_cat_dom_sf"/>
</dbReference>
<feature type="region of interest" description="Disordered" evidence="5">
    <location>
        <begin position="492"/>
        <end position="517"/>
    </location>
</feature>
<dbReference type="PANTHER" id="PTHR21600:SF40">
    <property type="entry name" value="PSEUDOURIDYLATE SYNTHASE RPUSD2"/>
    <property type="match status" value="1"/>
</dbReference>
<feature type="region of interest" description="Disordered" evidence="5">
    <location>
        <begin position="550"/>
        <end position="633"/>
    </location>
</feature>
<dbReference type="Pfam" id="PF00067">
    <property type="entry name" value="p450"/>
    <property type="match status" value="1"/>
</dbReference>
<evidence type="ECO:0000256" key="1">
    <source>
        <dbReference type="ARBA" id="ARBA00022723"/>
    </source>
</evidence>
<dbReference type="Gene3D" id="3.30.2350.10">
    <property type="entry name" value="Pseudouridine synthase"/>
    <property type="match status" value="1"/>
</dbReference>
<dbReference type="Proteomes" id="UP001362999">
    <property type="component" value="Unassembled WGS sequence"/>
</dbReference>
<evidence type="ECO:0000256" key="3">
    <source>
        <dbReference type="PIRSR" id="PIRSR602401-1"/>
    </source>
</evidence>
<accession>A0AAW0DY84</accession>
<feature type="compositionally biased region" description="Polar residues" evidence="5">
    <location>
        <begin position="603"/>
        <end position="617"/>
    </location>
</feature>
<dbReference type="InterPro" id="IPR017972">
    <property type="entry name" value="Cyt_P450_CS"/>
</dbReference>
<dbReference type="InterPro" id="IPR006145">
    <property type="entry name" value="PsdUridine_synth_RsuA/RluA"/>
</dbReference>
<evidence type="ECO:0000256" key="4">
    <source>
        <dbReference type="PIRSR" id="PIRSR606225-1"/>
    </source>
</evidence>
<feature type="compositionally biased region" description="Low complexity" evidence="5">
    <location>
        <begin position="494"/>
        <end position="504"/>
    </location>
</feature>
<sequence>MAQRQQGLLVLQIGVDSEHFENIVYAFAHTWKNGHPGHPLPSRRTKKHHRIIPLSPLEQFAHVISRIILTTMDPEYHPSISTIPVPLGLKKVQPYWYPYTTMAKGRWLNRELLEVVSTEFRDRSMEYYRYALESGVTTVNGKIARPETIIKNGDRIENIVHRHEPPVTSTPVKILHHDVDREFVVIDKPGSIPIHGTGRYFKNTLIEILQDEFGLKTYPVNRLDRLTSGLMILPLSSKCANKMAREFEVNTVHKDYVARCKGKFTDEKVICEEPLITLDRQMGLNIVHPEGKPAQTVFKLIRYDANTDTSVVLCTPLTGRSHQIRVHLQFLGHPIANDPVYSEKRIWGEGLGRGGIDTTPSQERTAPVPPPHLQQHTEATGNPESLTKVVLSESGAENPLAVPYPKLLPRETGEDIGMGSPVPLSSEAVGVITRLRNMKDEDEDWGRWRDVVFRAKGALAPANMKIKQYPQNKRRRGRAEFVDFITETPIAGVSESSTTVESSPSAPPEARTPEAASDAGRVSALAIVESSPLVPLAIADPVISVVSHQTSEASLPPEETAVSSNNSRLPSNSSTAAEESFSPFPAATTTPSGDEDIPRLSSPPETLQPPSVQLGTTPPSEAEVSSAPPQPPQLTLDEAIERATEMEANVQASTVALSENSFCPECYLPLHPDPKPEKLYIFLHALKYTTSLGTFETPMPEWAAEGWEWDRSGHIDPGNMPELFGGEVGEVEFKWQEIYGGVIKVKGPFGVISSTSTWNLYSWLFQEDRLLVTDPKALQYIYQTAGYRFHKQAERKELTRLISGRGILWADGHDHKRHKKVMLPAFSTPEMKALVPLFFSYAAQISAKWKDIIGAAADQSAVLDITGWVARATLDAMGEAAFDYQFGAMENADNVVGKAWHGVFMDTFGSPSAASLLGLSLLQYIPRFIREFLVDNIPSRGLQHVRYTAKVTTTVARELVASKSAALLQGKGSRDIMSLLGEVDPRSPSHITDSAPELPSLTLLSATANSFSWAVLELALHPEIQSRLRSEIRSMERTVRARGSFEFTPTDIESMPYLLAVVKVPSKQEVLRFHPVSFNNFRQSATDDVLPLSRPLTLRSGEVINELPVPKGQKVIISIAAYNRNKDVFGADAHTFNPERWLNGAMRKPEAPVGAYANLLTFSGGVRTCIGWRLAVLELQAFLIELVGSFEFSPAPSGTRVRREACVVMCPALEGERDKGVQLPLTVRAASTEYD</sequence>
<keyword evidence="1 3" id="KW-0479">Metal-binding</keyword>
<feature type="region of interest" description="Disordered" evidence="5">
    <location>
        <begin position="352"/>
        <end position="382"/>
    </location>
</feature>
<evidence type="ECO:0000256" key="2">
    <source>
        <dbReference type="ARBA" id="ARBA00023004"/>
    </source>
</evidence>
<dbReference type="GO" id="GO:0000455">
    <property type="term" value="P:enzyme-directed rRNA pseudouridine synthesis"/>
    <property type="evidence" value="ECO:0007669"/>
    <property type="project" value="TreeGrafter"/>
</dbReference>
<gene>
    <name evidence="7" type="ORF">R3P38DRAFT_3304200</name>
</gene>
<feature type="binding site" description="axial binding residue" evidence="3">
    <location>
        <position position="1169"/>
    </location>
    <ligand>
        <name>heme</name>
        <dbReference type="ChEBI" id="CHEBI:30413"/>
    </ligand>
    <ligandPart>
        <name>Fe</name>
        <dbReference type="ChEBI" id="CHEBI:18248"/>
    </ligandPart>
</feature>
<dbReference type="InterPro" id="IPR050188">
    <property type="entry name" value="RluA_PseudoU_synthase"/>
</dbReference>
<feature type="compositionally biased region" description="Low complexity" evidence="5">
    <location>
        <begin position="563"/>
        <end position="574"/>
    </location>
</feature>
<keyword evidence="8" id="KW-1185">Reference proteome</keyword>
<dbReference type="InterPro" id="IPR036396">
    <property type="entry name" value="Cyt_P450_sf"/>
</dbReference>
<dbReference type="CDD" id="cd02557">
    <property type="entry name" value="PseudoU_synth_ScRIB2"/>
    <property type="match status" value="1"/>
</dbReference>
<feature type="compositionally biased region" description="Low complexity" evidence="5">
    <location>
        <begin position="618"/>
        <end position="627"/>
    </location>
</feature>
<feature type="domain" description="Pseudouridine synthase RsuA/RluA-like" evidence="6">
    <location>
        <begin position="183"/>
        <end position="329"/>
    </location>
</feature>
<dbReference type="InterPro" id="IPR006225">
    <property type="entry name" value="PsdUridine_synth_RluC/D"/>
</dbReference>
<comment type="caution">
    <text evidence="7">The sequence shown here is derived from an EMBL/GenBank/DDBJ whole genome shotgun (WGS) entry which is preliminary data.</text>
</comment>
<evidence type="ECO:0000313" key="7">
    <source>
        <dbReference type="EMBL" id="KAK7057784.1"/>
    </source>
</evidence>
<dbReference type="Gene3D" id="1.10.630.10">
    <property type="entry name" value="Cytochrome P450"/>
    <property type="match status" value="1"/>
</dbReference>
<dbReference type="GO" id="GO:0005506">
    <property type="term" value="F:iron ion binding"/>
    <property type="evidence" value="ECO:0007669"/>
    <property type="project" value="InterPro"/>
</dbReference>
<dbReference type="GO" id="GO:0003723">
    <property type="term" value="F:RNA binding"/>
    <property type="evidence" value="ECO:0007669"/>
    <property type="project" value="InterPro"/>
</dbReference>
<comment type="cofactor">
    <cofactor evidence="3">
        <name>heme</name>
        <dbReference type="ChEBI" id="CHEBI:30413"/>
    </cofactor>
</comment>
<dbReference type="PRINTS" id="PR00463">
    <property type="entry name" value="EP450I"/>
</dbReference>